<reference evidence="2" key="1">
    <citation type="submission" date="2020-09" db="EMBL/GenBank/DDBJ databases">
        <title>Iningainema tapete sp. nov. (Scytonemataceae, Cyanobacteria) from greenhouses in central Florida (USA) produces two types of nodularin with biosynthetic potential for microcystin-LR and anabaenopeptins.</title>
        <authorList>
            <person name="Berthold D.E."/>
            <person name="Lefler F.W."/>
            <person name="Huang I.-S."/>
            <person name="Abdulla H."/>
            <person name="Zimba P.V."/>
            <person name="Laughinghouse H.D. IV."/>
        </authorList>
    </citation>
    <scope>NUCLEOTIDE SEQUENCE</scope>
    <source>
        <strain evidence="2">BLCCT55</strain>
    </source>
</reference>
<dbReference type="InterPro" id="IPR029063">
    <property type="entry name" value="SAM-dependent_MTases_sf"/>
</dbReference>
<feature type="domain" description="Methyltransferase type 11" evidence="1">
    <location>
        <begin position="37"/>
        <end position="127"/>
    </location>
</feature>
<dbReference type="Gene3D" id="1.10.150.290">
    <property type="entry name" value="S-adenosyl-L-methionine-dependent methyltransferases"/>
    <property type="match status" value="1"/>
</dbReference>
<dbReference type="InterPro" id="IPR013216">
    <property type="entry name" value="Methyltransf_11"/>
</dbReference>
<evidence type="ECO:0000313" key="3">
    <source>
        <dbReference type="Proteomes" id="UP000629098"/>
    </source>
</evidence>
<name>A0A8J6XWV1_9CYAN</name>
<dbReference type="PANTHER" id="PTHR43861">
    <property type="entry name" value="TRANS-ACONITATE 2-METHYLTRANSFERASE-RELATED"/>
    <property type="match status" value="1"/>
</dbReference>
<dbReference type="EMBL" id="JACXAE010000072">
    <property type="protein sequence ID" value="MBD2774778.1"/>
    <property type="molecule type" value="Genomic_DNA"/>
</dbReference>
<comment type="caution">
    <text evidence="2">The sequence shown here is derived from an EMBL/GenBank/DDBJ whole genome shotgun (WGS) entry which is preliminary data.</text>
</comment>
<dbReference type="Pfam" id="PF08241">
    <property type="entry name" value="Methyltransf_11"/>
    <property type="match status" value="1"/>
</dbReference>
<proteinExistence type="predicted"/>
<dbReference type="CDD" id="cd02440">
    <property type="entry name" value="AdoMet_MTases"/>
    <property type="match status" value="1"/>
</dbReference>
<dbReference type="GO" id="GO:0030798">
    <property type="term" value="F:trans-aconitate 2-methyltransferase activity"/>
    <property type="evidence" value="ECO:0007669"/>
    <property type="project" value="UniProtKB-EC"/>
</dbReference>
<gene>
    <name evidence="2" type="primary">tam</name>
    <name evidence="2" type="ORF">ICL16_22580</name>
</gene>
<organism evidence="2 3">
    <name type="scientific">Iningainema tapete BLCC-T55</name>
    <dbReference type="NCBI Taxonomy" id="2748662"/>
    <lineage>
        <taxon>Bacteria</taxon>
        <taxon>Bacillati</taxon>
        <taxon>Cyanobacteriota</taxon>
        <taxon>Cyanophyceae</taxon>
        <taxon>Nostocales</taxon>
        <taxon>Scytonemataceae</taxon>
        <taxon>Iningainema tapete</taxon>
    </lineage>
</organism>
<dbReference type="Proteomes" id="UP000629098">
    <property type="component" value="Unassembled WGS sequence"/>
</dbReference>
<accession>A0A8J6XWV1</accession>
<dbReference type="NCBIfam" id="NF002463">
    <property type="entry name" value="PRK01683.1"/>
    <property type="match status" value="1"/>
</dbReference>
<dbReference type="AlphaFoldDB" id="A0A8J6XWV1"/>
<keyword evidence="2" id="KW-0808">Transferase</keyword>
<dbReference type="EC" id="2.1.1.144" evidence="2"/>
<dbReference type="PANTHER" id="PTHR43861:SF1">
    <property type="entry name" value="TRANS-ACONITATE 2-METHYLTRANSFERASE"/>
    <property type="match status" value="1"/>
</dbReference>
<keyword evidence="3" id="KW-1185">Reference proteome</keyword>
<dbReference type="SUPFAM" id="SSF53335">
    <property type="entry name" value="S-adenosyl-L-methionine-dependent methyltransferases"/>
    <property type="match status" value="1"/>
</dbReference>
<dbReference type="InterPro" id="IPR023149">
    <property type="entry name" value="Trans_acon_MeTrfase_C"/>
</dbReference>
<evidence type="ECO:0000259" key="1">
    <source>
        <dbReference type="Pfam" id="PF08241"/>
    </source>
</evidence>
<protein>
    <submittedName>
        <fullName evidence="2">Trans-aconitate 2-methyltransferase</fullName>
        <ecNumber evidence="2">2.1.1.144</ecNumber>
    </submittedName>
</protein>
<keyword evidence="2" id="KW-0489">Methyltransferase</keyword>
<sequence length="256" mass="29385">MPTWNPNLYLQFANERTRPSLDLIARIAISNPQRIIDLGCGPGNSTEMLRQRWSKADITGLDSSPEMIAAASKAYPEAKWVLADVATWTADATFDIVFSNATLHWVPNHATLFAHLLEQVTPNGVLAVQMPTHFHSPVHQLMYEIADDPAWQNLMHKAKNTLVNEKPSFYYDVLQPKASRIDIWETEYHHVMDSHESILQWISGTSLRLFLEALESSEQKHQFQEMLLAGVRGAYPRQKDDRVLFPFRRLFIIAYR</sequence>
<evidence type="ECO:0000313" key="2">
    <source>
        <dbReference type="EMBL" id="MBD2774778.1"/>
    </source>
</evidence>
<dbReference type="GO" id="GO:0032259">
    <property type="term" value="P:methylation"/>
    <property type="evidence" value="ECO:0007669"/>
    <property type="project" value="UniProtKB-KW"/>
</dbReference>
<dbReference type="Gene3D" id="3.40.50.150">
    <property type="entry name" value="Vaccinia Virus protein VP39"/>
    <property type="match status" value="1"/>
</dbReference>